<dbReference type="GO" id="GO:0006520">
    <property type="term" value="P:amino acid metabolic process"/>
    <property type="evidence" value="ECO:0007669"/>
    <property type="project" value="InterPro"/>
</dbReference>
<dbReference type="InterPro" id="IPR015424">
    <property type="entry name" value="PyrdxlP-dep_Trfase"/>
</dbReference>
<comment type="cofactor">
    <cofactor evidence="1">
        <name>pyridoxal 5'-phosphate</name>
        <dbReference type="ChEBI" id="CHEBI:597326"/>
    </cofactor>
</comment>
<proteinExistence type="inferred from homology"/>
<evidence type="ECO:0000256" key="1">
    <source>
        <dbReference type="ARBA" id="ARBA00001933"/>
    </source>
</evidence>
<dbReference type="RefSeq" id="WP_073184758.1">
    <property type="nucleotide sequence ID" value="NZ_FQXI01000008.1"/>
</dbReference>
<dbReference type="Pfam" id="PF01212">
    <property type="entry name" value="Beta_elim_lyase"/>
    <property type="match status" value="1"/>
</dbReference>
<dbReference type="AlphaFoldDB" id="A0A1M5SQ46"/>
<evidence type="ECO:0000313" key="5">
    <source>
        <dbReference type="EMBL" id="SHH40642.1"/>
    </source>
</evidence>
<dbReference type="GO" id="GO:0016829">
    <property type="term" value="F:lyase activity"/>
    <property type="evidence" value="ECO:0007669"/>
    <property type="project" value="InterPro"/>
</dbReference>
<dbReference type="Gene3D" id="3.40.640.10">
    <property type="entry name" value="Type I PLP-dependent aspartate aminotransferase-like (Major domain)"/>
    <property type="match status" value="1"/>
</dbReference>
<evidence type="ECO:0000256" key="3">
    <source>
        <dbReference type="ARBA" id="ARBA00022898"/>
    </source>
</evidence>
<dbReference type="STRING" id="1120995.SAMN02745245_01247"/>
<dbReference type="Gene3D" id="3.90.1150.10">
    <property type="entry name" value="Aspartate Aminotransferase, domain 1"/>
    <property type="match status" value="1"/>
</dbReference>
<dbReference type="SUPFAM" id="SSF53383">
    <property type="entry name" value="PLP-dependent transferases"/>
    <property type="match status" value="1"/>
</dbReference>
<feature type="domain" description="Aromatic amino acid beta-eliminating lyase/threonine aldolase" evidence="4">
    <location>
        <begin position="31"/>
        <end position="286"/>
    </location>
</feature>
<gene>
    <name evidence="5" type="ORF">SAMN02745245_01247</name>
</gene>
<accession>A0A1M5SQ46</accession>
<dbReference type="Proteomes" id="UP000184032">
    <property type="component" value="Unassembled WGS sequence"/>
</dbReference>
<keyword evidence="3" id="KW-0663">Pyridoxal phosphate</keyword>
<comment type="similarity">
    <text evidence="2">Belongs to the threonine aldolase family.</text>
</comment>
<evidence type="ECO:0000256" key="2">
    <source>
        <dbReference type="ARBA" id="ARBA00006966"/>
    </source>
</evidence>
<dbReference type="PANTHER" id="PTHR48097:SF5">
    <property type="entry name" value="LOW SPECIFICITY L-THREONINE ALDOLASE"/>
    <property type="match status" value="1"/>
</dbReference>
<dbReference type="EMBL" id="FQXI01000008">
    <property type="protein sequence ID" value="SHH40642.1"/>
    <property type="molecule type" value="Genomic_DNA"/>
</dbReference>
<reference evidence="5 6" key="1">
    <citation type="submission" date="2016-11" db="EMBL/GenBank/DDBJ databases">
        <authorList>
            <person name="Jaros S."/>
            <person name="Januszkiewicz K."/>
            <person name="Wedrychowicz H."/>
        </authorList>
    </citation>
    <scope>NUCLEOTIDE SEQUENCE [LARGE SCALE GENOMIC DNA]</scope>
    <source>
        <strain evidence="5 6">DSM 21120</strain>
    </source>
</reference>
<dbReference type="InterPro" id="IPR015421">
    <property type="entry name" value="PyrdxlP-dep_Trfase_major"/>
</dbReference>
<keyword evidence="6" id="KW-1185">Reference proteome</keyword>
<dbReference type="InterPro" id="IPR015422">
    <property type="entry name" value="PyrdxlP-dep_Trfase_small"/>
</dbReference>
<sequence>MNVFLNDYNDLCHEEVYKKLASVREKANIGYGNDEYTNRAKELIKRDLKRDDIEIEFLAGGTIANIIGISANLMHYEGIIAVESGHIVGHEAGSIEATGHKVELIHSEDGKLSADALEERLEDFTEEYHIVPKVVYISQTTELGTVYSYEEIKSIYDVCLEHGLYLYIDGARMAVGLAASGMDVADLCEVCDIFTLGGTKNGALYGEALVVVEDELKQNLRNFMKQRGAVMAKGFVMGAQFEALFENGLYYELGKKAYNSSLKLAKAIEETKIEFYQTPKSNQIFIIYPTSKIEKLREQNLFEVSPYDKENKALRFVTTYKTTDEEIESLKNCLLEI</sequence>
<dbReference type="InterPro" id="IPR001597">
    <property type="entry name" value="ArAA_b-elim_lyase/Thr_aldolase"/>
</dbReference>
<name>A0A1M5SQ46_9FIRM</name>
<evidence type="ECO:0000313" key="6">
    <source>
        <dbReference type="Proteomes" id="UP000184032"/>
    </source>
</evidence>
<protein>
    <submittedName>
        <fullName evidence="5">L-threonine aldolase</fullName>
    </submittedName>
</protein>
<dbReference type="PANTHER" id="PTHR48097">
    <property type="entry name" value="L-THREONINE ALDOLASE-RELATED"/>
    <property type="match status" value="1"/>
</dbReference>
<evidence type="ECO:0000259" key="4">
    <source>
        <dbReference type="Pfam" id="PF01212"/>
    </source>
</evidence>
<organism evidence="5 6">
    <name type="scientific">Anaerosphaera aminiphila DSM 21120</name>
    <dbReference type="NCBI Taxonomy" id="1120995"/>
    <lineage>
        <taxon>Bacteria</taxon>
        <taxon>Bacillati</taxon>
        <taxon>Bacillota</taxon>
        <taxon>Tissierellia</taxon>
        <taxon>Tissierellales</taxon>
        <taxon>Peptoniphilaceae</taxon>
        <taxon>Anaerosphaera</taxon>
    </lineage>
</organism>
<dbReference type="OrthoDB" id="9774495at2"/>